<protein>
    <recommendedName>
        <fullName evidence="2">KRAB-related domain-containing protein</fullName>
    </recommendedName>
</protein>
<name>A0A8C4PK94_EQUAS</name>
<dbReference type="InterPro" id="IPR001909">
    <property type="entry name" value="KRAB"/>
</dbReference>
<dbReference type="PANTHER" id="PTHR14112:SF1">
    <property type="entry name" value="KRAB-RELATED DOMAIN-CONTAINING PROTEIN"/>
    <property type="match status" value="1"/>
</dbReference>
<dbReference type="Ensembl" id="ENSEAST00005012927.2">
    <property type="protein sequence ID" value="ENSEASP00005011899.2"/>
    <property type="gene ID" value="ENSEASG00005008327.2"/>
</dbReference>
<dbReference type="AlphaFoldDB" id="A0A8C4PK94"/>
<keyword evidence="4" id="KW-1185">Reference proteome</keyword>
<evidence type="ECO:0000259" key="2">
    <source>
        <dbReference type="PROSITE" id="PS50806"/>
    </source>
</evidence>
<dbReference type="SUPFAM" id="SSF109640">
    <property type="entry name" value="KRAB domain (Kruppel-associated box)"/>
    <property type="match status" value="1"/>
</dbReference>
<dbReference type="PANTHER" id="PTHR14112">
    <property type="entry name" value="SYNOVIAL SARCOMA, X MEMBER"/>
    <property type="match status" value="1"/>
</dbReference>
<dbReference type="GO" id="GO:0005634">
    <property type="term" value="C:nucleus"/>
    <property type="evidence" value="ECO:0007669"/>
    <property type="project" value="TreeGrafter"/>
</dbReference>
<reference evidence="3" key="3">
    <citation type="submission" date="2025-09" db="UniProtKB">
        <authorList>
            <consortium name="Ensembl"/>
        </authorList>
    </citation>
    <scope>IDENTIFICATION</scope>
</reference>
<feature type="compositionally biased region" description="Polar residues" evidence="1">
    <location>
        <begin position="146"/>
        <end position="155"/>
    </location>
</feature>
<feature type="region of interest" description="Disordered" evidence="1">
    <location>
        <begin position="71"/>
        <end position="166"/>
    </location>
</feature>
<evidence type="ECO:0000256" key="1">
    <source>
        <dbReference type="SAM" id="MobiDB-lite"/>
    </source>
</evidence>
<dbReference type="PROSITE" id="PS50806">
    <property type="entry name" value="KRAB_RELATED"/>
    <property type="match status" value="1"/>
</dbReference>
<dbReference type="InterPro" id="IPR036051">
    <property type="entry name" value="KRAB_dom_sf"/>
</dbReference>
<organism evidence="3 4">
    <name type="scientific">Equus asinus</name>
    <name type="common">Donkey</name>
    <name type="synonym">Equus africanus asinus</name>
    <dbReference type="NCBI Taxonomy" id="9793"/>
    <lineage>
        <taxon>Eukaryota</taxon>
        <taxon>Metazoa</taxon>
        <taxon>Chordata</taxon>
        <taxon>Craniata</taxon>
        <taxon>Vertebrata</taxon>
        <taxon>Euteleostomi</taxon>
        <taxon>Mammalia</taxon>
        <taxon>Eutheria</taxon>
        <taxon>Laurasiatheria</taxon>
        <taxon>Perissodactyla</taxon>
        <taxon>Equidae</taxon>
        <taxon>Equus</taxon>
    </lineage>
</organism>
<dbReference type="InterPro" id="IPR003655">
    <property type="entry name" value="aKRAB"/>
</dbReference>
<proteinExistence type="predicted"/>
<sequence>MNRDSSFAKSLKKGTWKSEKECKAFEDISKYISKEEWAKLGYSEKITYVYMKRNYDTMTSLGLRAKLPAFMCPKKGNTKSRGHNSGKGRNPRNQDEPPQKASSVQQRKRQKVMRKKPAKEKNDSKPVPVTPGSKQAHEQLCPLGEASTSGQQSEKTPGKRKLCGNDSSGFPGYIRVCGLGVGDGSWVGLGPGWTEELAQLQLRC</sequence>
<feature type="domain" description="KRAB-related" evidence="2">
    <location>
        <begin position="20"/>
        <end position="83"/>
    </location>
</feature>
<reference evidence="3 4" key="1">
    <citation type="journal article" date="2020" name="Nat. Commun.">
        <title>Donkey genomes provide new insights into domestication and selection for coat color.</title>
        <authorList>
            <person name="Wang"/>
            <person name="C."/>
            <person name="Li"/>
            <person name="H."/>
            <person name="Guo"/>
            <person name="Y."/>
            <person name="Huang"/>
            <person name="J."/>
            <person name="Sun"/>
            <person name="Y."/>
            <person name="Min"/>
            <person name="J."/>
            <person name="Wang"/>
            <person name="J."/>
            <person name="Fang"/>
            <person name="X."/>
            <person name="Zhao"/>
            <person name="Z."/>
            <person name="Wang"/>
            <person name="S."/>
            <person name="Zhang"/>
            <person name="Y."/>
            <person name="Liu"/>
            <person name="Q."/>
            <person name="Jiang"/>
            <person name="Q."/>
            <person name="Wang"/>
            <person name="X."/>
            <person name="Guo"/>
            <person name="Y."/>
            <person name="Yang"/>
            <person name="C."/>
            <person name="Wang"/>
            <person name="Y."/>
            <person name="Tian"/>
            <person name="F."/>
            <person name="Zhuang"/>
            <person name="G."/>
            <person name="Fan"/>
            <person name="Y."/>
            <person name="Gao"/>
            <person name="Q."/>
            <person name="Li"/>
            <person name="Y."/>
            <person name="Ju"/>
            <person name="Z."/>
            <person name="Li"/>
            <person name="J."/>
            <person name="Li"/>
            <person name="R."/>
            <person name="Hou"/>
            <person name="M."/>
            <person name="Yang"/>
            <person name="G."/>
            <person name="Liu"/>
            <person name="G."/>
            <person name="Liu"/>
            <person name="W."/>
            <person name="Guo"/>
            <person name="J."/>
            <person name="Pan"/>
            <person name="S."/>
            <person name="Fan"/>
            <person name="G."/>
            <person name="Zhang"/>
            <person name="W."/>
            <person name="Zhang"/>
            <person name="R."/>
            <person name="Yu"/>
            <person name="J."/>
            <person name="Zhang"/>
            <person name="X."/>
            <person name="Yin"/>
            <person name="Q."/>
            <person name="Ji"/>
            <person name="C."/>
            <person name="Jin"/>
            <person name="Y."/>
            <person name="Yue"/>
            <person name="G."/>
            <person name="Liu"/>
            <person name="M."/>
            <person name="Xu"/>
            <person name="J."/>
            <person name="Liu"/>
            <person name="S."/>
            <person name="Jordana"/>
            <person name="J."/>
            <person name="Noce"/>
            <person name="A."/>
            <person name="Amills"/>
            <person name="M."/>
            <person name="Wu"/>
            <person name="D.D."/>
            <person name="Li"/>
            <person name="S."/>
            <person name="Zhou"/>
            <person name="X. and Zhong"/>
            <person name="J."/>
        </authorList>
    </citation>
    <scope>NUCLEOTIDE SEQUENCE [LARGE SCALE GENOMIC DNA]</scope>
</reference>
<accession>A0A8C4PK94</accession>
<feature type="compositionally biased region" description="Basic residues" evidence="1">
    <location>
        <begin position="106"/>
        <end position="118"/>
    </location>
</feature>
<evidence type="ECO:0000313" key="4">
    <source>
        <dbReference type="Proteomes" id="UP000694387"/>
    </source>
</evidence>
<gene>
    <name evidence="3" type="primary">LOC106827429</name>
</gene>
<reference evidence="3" key="2">
    <citation type="submission" date="2025-08" db="UniProtKB">
        <authorList>
            <consortium name="Ensembl"/>
        </authorList>
    </citation>
    <scope>IDENTIFICATION</scope>
</reference>
<feature type="compositionally biased region" description="Basic residues" evidence="1">
    <location>
        <begin position="76"/>
        <end position="90"/>
    </location>
</feature>
<evidence type="ECO:0000313" key="3">
    <source>
        <dbReference type="Ensembl" id="ENSEASP00005011899.2"/>
    </source>
</evidence>
<dbReference type="GO" id="GO:0006355">
    <property type="term" value="P:regulation of DNA-templated transcription"/>
    <property type="evidence" value="ECO:0007669"/>
    <property type="project" value="InterPro"/>
</dbReference>
<dbReference type="GeneTree" id="ENSGT00390000012484"/>
<dbReference type="Proteomes" id="UP000694387">
    <property type="component" value="Chromosome X"/>
</dbReference>
<dbReference type="SMART" id="SM00349">
    <property type="entry name" value="KRAB"/>
    <property type="match status" value="1"/>
</dbReference>